<feature type="region of interest" description="Disordered" evidence="1">
    <location>
        <begin position="133"/>
        <end position="158"/>
    </location>
</feature>
<feature type="region of interest" description="Disordered" evidence="1">
    <location>
        <begin position="1"/>
        <end position="112"/>
    </location>
</feature>
<gene>
    <name evidence="2" type="ORF">Pyn_05851</name>
</gene>
<accession>A0A314UU55</accession>
<dbReference type="EMBL" id="PJQY01003333">
    <property type="protein sequence ID" value="PQM38239.1"/>
    <property type="molecule type" value="Genomic_DNA"/>
</dbReference>
<evidence type="ECO:0000313" key="3">
    <source>
        <dbReference type="Proteomes" id="UP000250321"/>
    </source>
</evidence>
<feature type="compositionally biased region" description="Polar residues" evidence="1">
    <location>
        <begin position="15"/>
        <end position="24"/>
    </location>
</feature>
<feature type="compositionally biased region" description="Low complexity" evidence="1">
    <location>
        <begin position="76"/>
        <end position="92"/>
    </location>
</feature>
<evidence type="ECO:0000256" key="1">
    <source>
        <dbReference type="SAM" id="MobiDB-lite"/>
    </source>
</evidence>
<dbReference type="Proteomes" id="UP000250321">
    <property type="component" value="Unassembled WGS sequence"/>
</dbReference>
<name>A0A314UU55_PRUYE</name>
<dbReference type="AlphaFoldDB" id="A0A314UU55"/>
<reference evidence="2 3" key="1">
    <citation type="submission" date="2018-02" db="EMBL/GenBank/DDBJ databases">
        <title>Draft genome of wild Prunus yedoensis var. nudiflora.</title>
        <authorList>
            <person name="Baek S."/>
            <person name="Kim J.-H."/>
            <person name="Choi K."/>
            <person name="Kim G.-B."/>
            <person name="Cho A."/>
            <person name="Jang H."/>
            <person name="Shin C.-H."/>
            <person name="Yu H.-J."/>
            <person name="Mun J.-H."/>
        </authorList>
    </citation>
    <scope>NUCLEOTIDE SEQUENCE [LARGE SCALE GENOMIC DNA]</scope>
    <source>
        <strain evidence="3">cv. Jeju island</strain>
        <tissue evidence="2">Leaf</tissue>
    </source>
</reference>
<keyword evidence="3" id="KW-1185">Reference proteome</keyword>
<protein>
    <submittedName>
        <fullName evidence="2">Uncharacterized protein</fullName>
    </submittedName>
</protein>
<sequence length="191" mass="20039">MASLEDSAVLKLEGSSCTPTNNPILNPVVIQNDASAKKLRAKERGSGGNNGGRASLATAPPKAKEDETISNDLSQTLLTRSTHGGSSSTAGGDVTVEQHVEPGTEPILGESRPATVESYPAIEQPCAEPNIPLLTEPSTPSLSSSEVPPNTSSLNMPETQLNIDRKKGSDQEQGIQRLKQKGMHICWEGSG</sequence>
<feature type="compositionally biased region" description="Low complexity" evidence="1">
    <location>
        <begin position="133"/>
        <end position="149"/>
    </location>
</feature>
<organism evidence="2 3">
    <name type="scientific">Prunus yedoensis var. nudiflora</name>
    <dbReference type="NCBI Taxonomy" id="2094558"/>
    <lineage>
        <taxon>Eukaryota</taxon>
        <taxon>Viridiplantae</taxon>
        <taxon>Streptophyta</taxon>
        <taxon>Embryophyta</taxon>
        <taxon>Tracheophyta</taxon>
        <taxon>Spermatophyta</taxon>
        <taxon>Magnoliopsida</taxon>
        <taxon>eudicotyledons</taxon>
        <taxon>Gunneridae</taxon>
        <taxon>Pentapetalae</taxon>
        <taxon>rosids</taxon>
        <taxon>fabids</taxon>
        <taxon>Rosales</taxon>
        <taxon>Rosaceae</taxon>
        <taxon>Amygdaloideae</taxon>
        <taxon>Amygdaleae</taxon>
        <taxon>Prunus</taxon>
    </lineage>
</organism>
<comment type="caution">
    <text evidence="2">The sequence shown here is derived from an EMBL/GenBank/DDBJ whole genome shotgun (WGS) entry which is preliminary data.</text>
</comment>
<evidence type="ECO:0000313" key="2">
    <source>
        <dbReference type="EMBL" id="PQM38239.1"/>
    </source>
</evidence>
<proteinExistence type="predicted"/>